<dbReference type="PANTHER" id="PTHR12751:SF18">
    <property type="entry name" value="PHOSPHATASE AND ACTIN REGULATOR 1"/>
    <property type="match status" value="1"/>
</dbReference>
<dbReference type="EMBL" id="KV906154">
    <property type="protein sequence ID" value="OON15246.1"/>
    <property type="molecule type" value="Genomic_DNA"/>
</dbReference>
<protein>
    <submittedName>
        <fullName evidence="6">RPEL repeat protein</fullName>
    </submittedName>
</protein>
<evidence type="ECO:0000256" key="3">
    <source>
        <dbReference type="ARBA" id="ARBA00023203"/>
    </source>
</evidence>
<feature type="compositionally biased region" description="Basic and acidic residues" evidence="5">
    <location>
        <begin position="314"/>
        <end position="325"/>
    </location>
</feature>
<dbReference type="Proteomes" id="UP000243686">
    <property type="component" value="Unassembled WGS sequence"/>
</dbReference>
<feature type="compositionally biased region" description="Polar residues" evidence="5">
    <location>
        <begin position="566"/>
        <end position="575"/>
    </location>
</feature>
<dbReference type="Gene3D" id="6.10.140.2130">
    <property type="match status" value="1"/>
</dbReference>
<dbReference type="PROSITE" id="PS51073">
    <property type="entry name" value="RPEL"/>
    <property type="match status" value="2"/>
</dbReference>
<feature type="region of interest" description="Disordered" evidence="5">
    <location>
        <begin position="305"/>
        <end position="329"/>
    </location>
</feature>
<feature type="compositionally biased region" description="Polar residues" evidence="5">
    <location>
        <begin position="1"/>
        <end position="15"/>
    </location>
</feature>
<evidence type="ECO:0000313" key="6">
    <source>
        <dbReference type="EMBL" id="OON15246.1"/>
    </source>
</evidence>
<evidence type="ECO:0000313" key="7">
    <source>
        <dbReference type="Proteomes" id="UP000243686"/>
    </source>
</evidence>
<dbReference type="GO" id="GO:0030036">
    <property type="term" value="P:actin cytoskeleton organization"/>
    <property type="evidence" value="ECO:0007669"/>
    <property type="project" value="TreeGrafter"/>
</dbReference>
<feature type="region of interest" description="Disordered" evidence="5">
    <location>
        <begin position="1"/>
        <end position="133"/>
    </location>
</feature>
<feature type="repeat" description="RPEL" evidence="4">
    <location>
        <begin position="701"/>
        <end position="726"/>
    </location>
</feature>
<dbReference type="PANTHER" id="PTHR12751">
    <property type="entry name" value="PHOSPHATASE AND ACTIN REGULATOR PHACTR"/>
    <property type="match status" value="1"/>
</dbReference>
<organism evidence="6 7">
    <name type="scientific">Opisthorchis viverrini</name>
    <name type="common">Southeast Asian liver fluke</name>
    <dbReference type="NCBI Taxonomy" id="6198"/>
    <lineage>
        <taxon>Eukaryota</taxon>
        <taxon>Metazoa</taxon>
        <taxon>Spiralia</taxon>
        <taxon>Lophotrochozoa</taxon>
        <taxon>Platyhelminthes</taxon>
        <taxon>Trematoda</taxon>
        <taxon>Digenea</taxon>
        <taxon>Opisthorchiida</taxon>
        <taxon>Opisthorchiata</taxon>
        <taxon>Opisthorchiidae</taxon>
        <taxon>Opisthorchis</taxon>
    </lineage>
</organism>
<comment type="similarity">
    <text evidence="1">Belongs to the phosphatase and actin regulator family.</text>
</comment>
<accession>A0A1S8WLE2</accession>
<evidence type="ECO:0000256" key="5">
    <source>
        <dbReference type="SAM" id="MobiDB-lite"/>
    </source>
</evidence>
<feature type="compositionally biased region" description="Low complexity" evidence="5">
    <location>
        <begin position="546"/>
        <end position="556"/>
    </location>
</feature>
<dbReference type="SMART" id="SM00707">
    <property type="entry name" value="RPEL"/>
    <property type="match status" value="3"/>
</dbReference>
<evidence type="ECO:0000256" key="2">
    <source>
        <dbReference type="ARBA" id="ARBA00022737"/>
    </source>
</evidence>
<reference evidence="6 7" key="1">
    <citation type="submission" date="2015-03" db="EMBL/GenBank/DDBJ databases">
        <title>Draft genome of the nematode, Opisthorchis viverrini.</title>
        <authorList>
            <person name="Mitreva M."/>
        </authorList>
    </citation>
    <scope>NUCLEOTIDE SEQUENCE [LARGE SCALE GENOMIC DNA]</scope>
    <source>
        <strain evidence="6">Khon Kaen</strain>
    </source>
</reference>
<dbReference type="AlphaFoldDB" id="A0A1S8WLE2"/>
<keyword evidence="2" id="KW-0677">Repeat</keyword>
<keyword evidence="3" id="KW-0009">Actin-binding</keyword>
<sequence length="844" mass="93582">MQNGRPSSVGDSVNGSLPCPKRITITRLFLTPFRKLRRSRRDPPRSPPLPSTHSSNPSDSEGCSEGRAGGGMYTEELPYDRSGPMEMIRNGFSSNASESLSTSAESSKTDDVGSIPNGKSAPCHVPTTHHGQHPRIPGAVAVLPLGVVTQRQLLSPLTKQLSLPPLATTSPTGQVSLSDDRVLPNHLPHLPTDIFNSPGGNELLQIHSTANTLPTNTNVLAISPSRELNRTSSGPYMALHVPDSCEETEESLHDAAHPWVRLATPPRRPPSTPNECNSKPDEGTDATPANGAIRTRFSHLMSNIPSSQPVTNSADKDVQKVEPKGKSNRSRGILWFRKGPQTPVQTNLVRISNKPDGSSVLSDVNTLSCQDDVIENQAPEAINTDSPHSLKVDKDSTWESCSDLLNISGLPKGQYLSPSMISLPGSTLLSDSSPTVPSNPGAVLSASGFFTDSVGSIDFAPYDNLESVFSCTKQIVDNSPPLSQRVQDPVKHERGSAKTELFRSVIKLEPSCILRESSEQSFTTKVGVKPQSPISQVSRITKQLSLESSSPLNSTSVHPRSYSVDHPSSTYSVPNFRTPLGTKSEGRGIVRRNFIERDSQATPQFSGRPTYPFGRDCRFVFQAPVDSEEEEEDIHNRRTPATTPDGLALQRQEYRQLWVKRADRISRFLETRPGVETLIEKNILPSRTPEERAELRIEIEATLERRLSQRPTAGELEQKNILHFESEEARLKAKEEKKRILTRKLSTRPTVKELQQRRIIRFNDYVEITEAEVYDRRADKPWTRLTPRDKQQVTNPIVTVRFFKDKSVISRTKKALLVLGGHSFELLLYLEEEDYFFETTFPLE</sequence>
<name>A0A1S8WLE2_OPIVI</name>
<feature type="repeat" description="RPEL" evidence="4">
    <location>
        <begin position="739"/>
        <end position="764"/>
    </location>
</feature>
<dbReference type="Gene3D" id="6.10.140.1750">
    <property type="match status" value="1"/>
</dbReference>
<evidence type="ECO:0000256" key="1">
    <source>
        <dbReference type="ARBA" id="ARBA00009795"/>
    </source>
</evidence>
<dbReference type="Pfam" id="PF02755">
    <property type="entry name" value="RPEL"/>
    <property type="match status" value="1"/>
</dbReference>
<feature type="region of interest" description="Disordered" evidence="5">
    <location>
        <begin position="546"/>
        <end position="584"/>
    </location>
</feature>
<gene>
    <name evidence="6" type="ORF">X801_08954</name>
</gene>
<feature type="compositionally biased region" description="Low complexity" evidence="5">
    <location>
        <begin position="93"/>
        <end position="106"/>
    </location>
</feature>
<keyword evidence="7" id="KW-1185">Reference proteome</keyword>
<dbReference type="GO" id="GO:0003779">
    <property type="term" value="F:actin binding"/>
    <property type="evidence" value="ECO:0007669"/>
    <property type="project" value="UniProtKB-KW"/>
</dbReference>
<dbReference type="InterPro" id="IPR004018">
    <property type="entry name" value="RPEL_repeat"/>
</dbReference>
<proteinExistence type="inferred from homology"/>
<feature type="region of interest" description="Disordered" evidence="5">
    <location>
        <begin position="263"/>
        <end position="290"/>
    </location>
</feature>
<evidence type="ECO:0000256" key="4">
    <source>
        <dbReference type="PROSITE-ProRule" id="PRU00401"/>
    </source>
</evidence>